<sequence length="212" mass="23832">DPHNKALALVMKAKATWMFLGLIQQGRGGPVEDGARFGPPEDWSRLWTSGVGERKKVVKPSDTRWETTQDGRVRVLTAPQRTDIRVFSTDVYQQEIPGGSRSGRHWHMADEMFYVVSGRGYSLHWDVEAEIGERYMARIAKEPSRWDFAAGDLLYVPHNTVHQHVNADPKTGLTLLSAQNRLFKLLGYDAVVYLENAPEFTGGPQAAGKARR</sequence>
<feature type="non-terminal residue" evidence="2">
    <location>
        <position position="1"/>
    </location>
</feature>
<reference evidence="2 3" key="1">
    <citation type="journal article" date="2019" name="Nat. Microbiol.">
        <title>Mediterranean grassland soil C-N compound turnover is dependent on rainfall and depth, and is mediated by genomically divergent microorganisms.</title>
        <authorList>
            <person name="Diamond S."/>
            <person name="Andeer P.F."/>
            <person name="Li Z."/>
            <person name="Crits-Christoph A."/>
            <person name="Burstein D."/>
            <person name="Anantharaman K."/>
            <person name="Lane K.R."/>
            <person name="Thomas B.C."/>
            <person name="Pan C."/>
            <person name="Northen T.R."/>
            <person name="Banfield J.F."/>
        </authorList>
    </citation>
    <scope>NUCLEOTIDE SEQUENCE [LARGE SCALE GENOMIC DNA]</scope>
    <source>
        <strain evidence="2">NP_3</strain>
    </source>
</reference>
<dbReference type="InterPro" id="IPR011051">
    <property type="entry name" value="RmlC_Cupin_sf"/>
</dbReference>
<dbReference type="Proteomes" id="UP000318509">
    <property type="component" value="Unassembled WGS sequence"/>
</dbReference>
<dbReference type="EMBL" id="VBAK01000023">
    <property type="protein sequence ID" value="TMI93530.1"/>
    <property type="molecule type" value="Genomic_DNA"/>
</dbReference>
<gene>
    <name evidence="2" type="ORF">E6H00_01150</name>
</gene>
<dbReference type="Pfam" id="PF07883">
    <property type="entry name" value="Cupin_2"/>
    <property type="match status" value="1"/>
</dbReference>
<name>A0A537KCN4_9BACT</name>
<comment type="caution">
    <text evidence="2">The sequence shown here is derived from an EMBL/GenBank/DDBJ whole genome shotgun (WGS) entry which is preliminary data.</text>
</comment>
<dbReference type="Gene3D" id="2.60.120.10">
    <property type="entry name" value="Jelly Rolls"/>
    <property type="match status" value="1"/>
</dbReference>
<feature type="domain" description="Cupin type-2" evidence="1">
    <location>
        <begin position="95"/>
        <end position="170"/>
    </location>
</feature>
<dbReference type="CDD" id="cd02208">
    <property type="entry name" value="cupin_RmlC-like"/>
    <property type="match status" value="1"/>
</dbReference>
<evidence type="ECO:0000313" key="3">
    <source>
        <dbReference type="Proteomes" id="UP000318509"/>
    </source>
</evidence>
<protein>
    <submittedName>
        <fullName evidence="2">Cupin domain-containing protein</fullName>
    </submittedName>
</protein>
<organism evidence="2 3">
    <name type="scientific">Candidatus Segetimicrobium genomatis</name>
    <dbReference type="NCBI Taxonomy" id="2569760"/>
    <lineage>
        <taxon>Bacteria</taxon>
        <taxon>Bacillati</taxon>
        <taxon>Candidatus Sysuimicrobiota</taxon>
        <taxon>Candidatus Sysuimicrobiia</taxon>
        <taxon>Candidatus Sysuimicrobiales</taxon>
        <taxon>Candidatus Segetimicrobiaceae</taxon>
        <taxon>Candidatus Segetimicrobium</taxon>
    </lineage>
</organism>
<accession>A0A537KCN4</accession>
<dbReference type="SUPFAM" id="SSF51182">
    <property type="entry name" value="RmlC-like cupins"/>
    <property type="match status" value="1"/>
</dbReference>
<proteinExistence type="predicted"/>
<evidence type="ECO:0000259" key="1">
    <source>
        <dbReference type="Pfam" id="PF07883"/>
    </source>
</evidence>
<evidence type="ECO:0000313" key="2">
    <source>
        <dbReference type="EMBL" id="TMI93530.1"/>
    </source>
</evidence>
<dbReference type="AlphaFoldDB" id="A0A537KCN4"/>
<dbReference type="InterPro" id="IPR014710">
    <property type="entry name" value="RmlC-like_jellyroll"/>
</dbReference>
<dbReference type="InterPro" id="IPR013096">
    <property type="entry name" value="Cupin_2"/>
</dbReference>